<dbReference type="Gene3D" id="1.10.940.10">
    <property type="entry name" value="NusB-like"/>
    <property type="match status" value="1"/>
</dbReference>
<dbReference type="PANTHER" id="PTHR11078:SF3">
    <property type="entry name" value="ANTITERMINATION NUSB DOMAIN-CONTAINING PROTEIN"/>
    <property type="match status" value="1"/>
</dbReference>
<dbReference type="InterPro" id="IPR000086">
    <property type="entry name" value="NUDIX_hydrolase_dom"/>
</dbReference>
<dbReference type="GO" id="GO:0031564">
    <property type="term" value="P:transcription antitermination"/>
    <property type="evidence" value="ECO:0007669"/>
    <property type="project" value="UniProtKB-KW"/>
</dbReference>
<dbReference type="AlphaFoldDB" id="A0A1F6CR37"/>
<dbReference type="GO" id="GO:0005829">
    <property type="term" value="C:cytosol"/>
    <property type="evidence" value="ECO:0007669"/>
    <property type="project" value="TreeGrafter"/>
</dbReference>
<organism evidence="10 11">
    <name type="scientific">Candidatus Kaiserbacteria bacterium RIFCSPHIGHO2_01_FULL_54_36b</name>
    <dbReference type="NCBI Taxonomy" id="1798483"/>
    <lineage>
        <taxon>Bacteria</taxon>
        <taxon>Candidatus Kaiseribacteriota</taxon>
    </lineage>
</organism>
<name>A0A1F6CR37_9BACT</name>
<keyword evidence="4 7" id="KW-0694">RNA-binding</keyword>
<dbReference type="SUPFAM" id="SSF55811">
    <property type="entry name" value="Nudix"/>
    <property type="match status" value="1"/>
</dbReference>
<dbReference type="GO" id="GO:0006353">
    <property type="term" value="P:DNA-templated transcription termination"/>
    <property type="evidence" value="ECO:0007669"/>
    <property type="project" value="UniProtKB-UniRule"/>
</dbReference>
<dbReference type="Gene3D" id="3.90.79.10">
    <property type="entry name" value="Nucleoside Triphosphate Pyrophosphohydrolase"/>
    <property type="match status" value="1"/>
</dbReference>
<comment type="similarity">
    <text evidence="1 7">Belongs to the NusB family.</text>
</comment>
<dbReference type="HAMAP" id="MF_00073">
    <property type="entry name" value="NusB"/>
    <property type="match status" value="1"/>
</dbReference>
<evidence type="ECO:0000256" key="5">
    <source>
        <dbReference type="ARBA" id="ARBA00023015"/>
    </source>
</evidence>
<dbReference type="Proteomes" id="UP000176445">
    <property type="component" value="Unassembled WGS sequence"/>
</dbReference>
<dbReference type="Pfam" id="PF00293">
    <property type="entry name" value="NUDIX"/>
    <property type="match status" value="1"/>
</dbReference>
<evidence type="ECO:0000256" key="1">
    <source>
        <dbReference type="ARBA" id="ARBA00005952"/>
    </source>
</evidence>
<evidence type="ECO:0000259" key="9">
    <source>
        <dbReference type="PROSITE" id="PS51462"/>
    </source>
</evidence>
<dbReference type="SUPFAM" id="SSF48013">
    <property type="entry name" value="NusB-like"/>
    <property type="match status" value="1"/>
</dbReference>
<evidence type="ECO:0000256" key="4">
    <source>
        <dbReference type="ARBA" id="ARBA00022884"/>
    </source>
</evidence>
<keyword evidence="5 7" id="KW-0805">Transcription regulation</keyword>
<dbReference type="InterPro" id="IPR015797">
    <property type="entry name" value="NUDIX_hydrolase-like_dom_sf"/>
</dbReference>
<dbReference type="EMBL" id="MFKW01000020">
    <property type="protein sequence ID" value="OGG51636.1"/>
    <property type="molecule type" value="Genomic_DNA"/>
</dbReference>
<proteinExistence type="inferred from homology"/>
<evidence type="ECO:0000256" key="7">
    <source>
        <dbReference type="HAMAP-Rule" id="MF_00073"/>
    </source>
</evidence>
<protein>
    <recommendedName>
        <fullName evidence="7">Transcription antitermination protein NusB</fullName>
    </recommendedName>
    <alternativeName>
        <fullName evidence="7">Antitermination factor NusB</fullName>
    </alternativeName>
</protein>
<dbReference type="NCBIfam" id="TIGR01951">
    <property type="entry name" value="nusB"/>
    <property type="match status" value="1"/>
</dbReference>
<dbReference type="Pfam" id="PF01029">
    <property type="entry name" value="NusB"/>
    <property type="match status" value="1"/>
</dbReference>
<gene>
    <name evidence="7" type="primary">nusB</name>
    <name evidence="10" type="ORF">A2704_02535</name>
</gene>
<evidence type="ECO:0000256" key="6">
    <source>
        <dbReference type="ARBA" id="ARBA00023163"/>
    </source>
</evidence>
<reference evidence="10 11" key="1">
    <citation type="journal article" date="2016" name="Nat. Commun.">
        <title>Thousands of microbial genomes shed light on interconnected biogeochemical processes in an aquifer system.</title>
        <authorList>
            <person name="Anantharaman K."/>
            <person name="Brown C.T."/>
            <person name="Hug L.A."/>
            <person name="Sharon I."/>
            <person name="Castelle C.J."/>
            <person name="Probst A.J."/>
            <person name="Thomas B.C."/>
            <person name="Singh A."/>
            <person name="Wilkins M.J."/>
            <person name="Karaoz U."/>
            <person name="Brodie E.L."/>
            <person name="Williams K.H."/>
            <person name="Hubbard S.S."/>
            <person name="Banfield J.F."/>
        </authorList>
    </citation>
    <scope>NUCLEOTIDE SEQUENCE [LARGE SCALE GENOMIC DNA]</scope>
</reference>
<comment type="caution">
    <text evidence="10">The sequence shown here is derived from an EMBL/GenBank/DDBJ whole genome shotgun (WGS) entry which is preliminary data.</text>
</comment>
<keyword evidence="6 7" id="KW-0804">Transcription</keyword>
<feature type="compositionally biased region" description="Basic and acidic residues" evidence="8">
    <location>
        <begin position="302"/>
        <end position="335"/>
    </location>
</feature>
<accession>A0A1F6CR37</accession>
<dbReference type="GO" id="GO:0003723">
    <property type="term" value="F:RNA binding"/>
    <property type="evidence" value="ECO:0007669"/>
    <property type="project" value="UniProtKB-UniRule"/>
</dbReference>
<evidence type="ECO:0000256" key="3">
    <source>
        <dbReference type="ARBA" id="ARBA00022814"/>
    </source>
</evidence>
<feature type="region of interest" description="Disordered" evidence="8">
    <location>
        <begin position="302"/>
        <end position="341"/>
    </location>
</feature>
<dbReference type="PROSITE" id="PS51462">
    <property type="entry name" value="NUDIX"/>
    <property type="match status" value="1"/>
</dbReference>
<dbReference type="InterPro" id="IPR006027">
    <property type="entry name" value="NusB_RsmB_TIM44"/>
</dbReference>
<dbReference type="InterPro" id="IPR035926">
    <property type="entry name" value="NusB-like_sf"/>
</dbReference>
<evidence type="ECO:0000313" key="10">
    <source>
        <dbReference type="EMBL" id="OGG51636.1"/>
    </source>
</evidence>
<sequence>MANRHLARSVVLQVLFERDSSEGKMTNDEALSRLTDYGKEFGARDSDMPFMKQLLQSAIAKQKEIDEVIVRAAPEWPIDRIASIDRNILRLGLTELLFADRTQVPAKVAINEAIELAKSFGSASSGRFVNGVLGAVYVELGEPGKNEGGARKDVGNKPVKMPTEHLAGAVVYARSEGETYLAFVHDIFGHWTLSKGKIEEGEDIQAGAIREIKEEMGLDIKIVQELGVNEYVANDSKVEGGKKRKRVSYFLAESPFSELRLGSSGGLDDAQWFPLSTVGDLNFYDDTLKIIVPAINVLAKRSADPQKKIETEEGSEGQKKVEEKEESQEARTERHGGRRRR</sequence>
<dbReference type="PANTHER" id="PTHR11078">
    <property type="entry name" value="N UTILIZATION SUBSTANCE PROTEIN B-RELATED"/>
    <property type="match status" value="1"/>
</dbReference>
<keyword evidence="3 7" id="KW-0889">Transcription antitermination</keyword>
<dbReference type="InterPro" id="IPR011605">
    <property type="entry name" value="NusB_fam"/>
</dbReference>
<evidence type="ECO:0000256" key="8">
    <source>
        <dbReference type="SAM" id="MobiDB-lite"/>
    </source>
</evidence>
<dbReference type="GO" id="GO:0016787">
    <property type="term" value="F:hydrolase activity"/>
    <property type="evidence" value="ECO:0007669"/>
    <property type="project" value="UniProtKB-KW"/>
</dbReference>
<evidence type="ECO:0000256" key="2">
    <source>
        <dbReference type="ARBA" id="ARBA00022801"/>
    </source>
</evidence>
<comment type="function">
    <text evidence="7">Involved in transcription antitermination. Required for transcription of ribosomal RNA (rRNA) genes. Binds specifically to the boxA antiterminator sequence of the ribosomal RNA (rrn) operons.</text>
</comment>
<dbReference type="PROSITE" id="PS00893">
    <property type="entry name" value="NUDIX_BOX"/>
    <property type="match status" value="1"/>
</dbReference>
<evidence type="ECO:0000313" key="11">
    <source>
        <dbReference type="Proteomes" id="UP000176445"/>
    </source>
</evidence>
<dbReference type="InterPro" id="IPR020084">
    <property type="entry name" value="NUDIX_hydrolase_CS"/>
</dbReference>
<keyword evidence="2" id="KW-0378">Hydrolase</keyword>
<feature type="domain" description="Nudix hydrolase" evidence="9">
    <location>
        <begin position="162"/>
        <end position="297"/>
    </location>
</feature>